<gene>
    <name evidence="1" type="ORF">CLO192961_LOCUS340750</name>
</gene>
<comment type="caution">
    <text evidence="1">The sequence shown here is derived from an EMBL/GenBank/DDBJ whole genome shotgun (WGS) entry which is preliminary data.</text>
</comment>
<organism evidence="1 2">
    <name type="scientific">Bionectria ochroleuca</name>
    <name type="common">Gliocladium roseum</name>
    <dbReference type="NCBI Taxonomy" id="29856"/>
    <lineage>
        <taxon>Eukaryota</taxon>
        <taxon>Fungi</taxon>
        <taxon>Dikarya</taxon>
        <taxon>Ascomycota</taxon>
        <taxon>Pezizomycotina</taxon>
        <taxon>Sordariomycetes</taxon>
        <taxon>Hypocreomycetidae</taxon>
        <taxon>Hypocreales</taxon>
        <taxon>Bionectriaceae</taxon>
        <taxon>Clonostachys</taxon>
    </lineage>
</organism>
<dbReference type="EMBL" id="CABFNS010000857">
    <property type="protein sequence ID" value="VUC33119.1"/>
    <property type="molecule type" value="Genomic_DNA"/>
</dbReference>
<dbReference type="Proteomes" id="UP000766486">
    <property type="component" value="Unassembled WGS sequence"/>
</dbReference>
<proteinExistence type="predicted"/>
<sequence length="74" mass="8433">MVDDAASANTRRVREEAEVIQGRLTDLKFDSKKFRDPLKPRQTSHAQFYPQGVTTAMEERWLGIIKASASKQPQ</sequence>
<name>A0ABY6UP40_BIOOC</name>
<evidence type="ECO:0000313" key="2">
    <source>
        <dbReference type="Proteomes" id="UP000766486"/>
    </source>
</evidence>
<keyword evidence="2" id="KW-1185">Reference proteome</keyword>
<reference evidence="1 2" key="1">
    <citation type="submission" date="2019-06" db="EMBL/GenBank/DDBJ databases">
        <authorList>
            <person name="Broberg M."/>
        </authorList>
    </citation>
    <scope>NUCLEOTIDE SEQUENCE [LARGE SCALE GENOMIC DNA]</scope>
</reference>
<accession>A0ABY6UP40</accession>
<evidence type="ECO:0000313" key="1">
    <source>
        <dbReference type="EMBL" id="VUC33119.1"/>
    </source>
</evidence>
<protein>
    <submittedName>
        <fullName evidence="1">Uncharacterized protein</fullName>
    </submittedName>
</protein>